<gene>
    <name evidence="1" type="ORF">EV216_110127</name>
</gene>
<dbReference type="EMBL" id="SLVM01000010">
    <property type="protein sequence ID" value="TCM84809.1"/>
    <property type="molecule type" value="Genomic_DNA"/>
</dbReference>
<evidence type="ECO:0000313" key="2">
    <source>
        <dbReference type="Proteomes" id="UP000295277"/>
    </source>
</evidence>
<dbReference type="Proteomes" id="UP000295277">
    <property type="component" value="Unassembled WGS sequence"/>
</dbReference>
<proteinExistence type="predicted"/>
<dbReference type="InterPro" id="IPR021505">
    <property type="entry name" value="Phage_B3_Orf6"/>
</dbReference>
<dbReference type="RefSeq" id="WP_207893988.1">
    <property type="nucleotide sequence ID" value="NZ_SLVM01000010.1"/>
</dbReference>
<protein>
    <submittedName>
        <fullName evidence="1">Uncharacterized protein DUF3164</fullName>
    </submittedName>
</protein>
<name>A0A4R1YUP9_9RHOB</name>
<evidence type="ECO:0000313" key="1">
    <source>
        <dbReference type="EMBL" id="TCM84809.1"/>
    </source>
</evidence>
<accession>A0A4R1YUP9</accession>
<keyword evidence="2" id="KW-1185">Reference proteome</keyword>
<organism evidence="1 2">
    <name type="scientific">Rhodovulum steppense</name>
    <dbReference type="NCBI Taxonomy" id="540251"/>
    <lineage>
        <taxon>Bacteria</taxon>
        <taxon>Pseudomonadati</taxon>
        <taxon>Pseudomonadota</taxon>
        <taxon>Alphaproteobacteria</taxon>
        <taxon>Rhodobacterales</taxon>
        <taxon>Paracoccaceae</taxon>
        <taxon>Rhodovulum</taxon>
    </lineage>
</organism>
<sequence length="219" mass="24274">MTENPEQTRPEALAADPMWMDSEGRYVPLSRISEADQMKDELVRRLTGGAKSMRSALAAFKESSLSEVMAAKDLIFEKYGARVGGPQGNVTFRSFDGSLEVEVAVSKRISFGPELQAAKALIDECIEDWAEGGNANIRALVEHAFQVNKQGRIDTGRVLGLRKLEMKTAEGKPDPKWDKAMTAISDAIRVDGSATYIRFYEREERTGRMEQIVLNIASL</sequence>
<reference evidence="1 2" key="1">
    <citation type="submission" date="2019-03" db="EMBL/GenBank/DDBJ databases">
        <title>Genomic Encyclopedia of Type Strains, Phase IV (KMG-IV): sequencing the most valuable type-strain genomes for metagenomic binning, comparative biology and taxonomic classification.</title>
        <authorList>
            <person name="Goeker M."/>
        </authorList>
    </citation>
    <scope>NUCLEOTIDE SEQUENCE [LARGE SCALE GENOMIC DNA]</scope>
    <source>
        <strain evidence="1 2">DSM 21153</strain>
    </source>
</reference>
<dbReference type="Pfam" id="PF11363">
    <property type="entry name" value="DUF3164"/>
    <property type="match status" value="1"/>
</dbReference>
<comment type="caution">
    <text evidence="1">The sequence shown here is derived from an EMBL/GenBank/DDBJ whole genome shotgun (WGS) entry which is preliminary data.</text>
</comment>
<dbReference type="AlphaFoldDB" id="A0A4R1YUP9"/>